<evidence type="ECO:0000313" key="2">
    <source>
        <dbReference type="Proteomes" id="UP000283589"/>
    </source>
</evidence>
<dbReference type="RefSeq" id="WP_118261069.1">
    <property type="nucleotide sequence ID" value="NZ_QRZA01000023.1"/>
</dbReference>
<proteinExistence type="predicted"/>
<comment type="caution">
    <text evidence="1">The sequence shown here is derived from an EMBL/GenBank/DDBJ whole genome shotgun (WGS) entry which is preliminary data.</text>
</comment>
<accession>A0A412WXA2</accession>
<dbReference type="Gene3D" id="1.10.1200.10">
    <property type="entry name" value="ACP-like"/>
    <property type="match status" value="1"/>
</dbReference>
<dbReference type="AlphaFoldDB" id="A0A412WXA2"/>
<protein>
    <submittedName>
        <fullName evidence="1">Acyl carrier protein</fullName>
    </submittedName>
</protein>
<sequence>MKSLNEFVELFAEQFDETDASEIQASTVFHDIEEWSSLIGLSVIAMVDEEFDVALRSDDVKTSVTVEDLYNKIISKD</sequence>
<dbReference type="InterPro" id="IPR036736">
    <property type="entry name" value="ACP-like_sf"/>
</dbReference>
<dbReference type="Proteomes" id="UP000283589">
    <property type="component" value="Unassembled WGS sequence"/>
</dbReference>
<dbReference type="SUPFAM" id="SSF47336">
    <property type="entry name" value="ACP-like"/>
    <property type="match status" value="1"/>
</dbReference>
<dbReference type="EMBL" id="QRZA01000023">
    <property type="protein sequence ID" value="RGV32168.1"/>
    <property type="molecule type" value="Genomic_DNA"/>
</dbReference>
<name>A0A412WXA2_9BACT</name>
<reference evidence="1 2" key="1">
    <citation type="submission" date="2018-08" db="EMBL/GenBank/DDBJ databases">
        <title>A genome reference for cultivated species of the human gut microbiota.</title>
        <authorList>
            <person name="Zou Y."/>
            <person name="Xue W."/>
            <person name="Luo G."/>
        </authorList>
    </citation>
    <scope>NUCLEOTIDE SEQUENCE [LARGE SCALE GENOMIC DNA]</scope>
    <source>
        <strain evidence="1 2">AF14-49</strain>
    </source>
</reference>
<gene>
    <name evidence="1" type="ORF">DWW18_14875</name>
</gene>
<evidence type="ECO:0000313" key="1">
    <source>
        <dbReference type="EMBL" id="RGV32168.1"/>
    </source>
</evidence>
<organism evidence="1 2">
    <name type="scientific">Butyricimonas virosa</name>
    <dbReference type="NCBI Taxonomy" id="544645"/>
    <lineage>
        <taxon>Bacteria</taxon>
        <taxon>Pseudomonadati</taxon>
        <taxon>Bacteroidota</taxon>
        <taxon>Bacteroidia</taxon>
        <taxon>Bacteroidales</taxon>
        <taxon>Odoribacteraceae</taxon>
        <taxon>Butyricimonas</taxon>
    </lineage>
</organism>